<feature type="compositionally biased region" description="Polar residues" evidence="1">
    <location>
        <begin position="142"/>
        <end position="161"/>
    </location>
</feature>
<feature type="region of interest" description="Disordered" evidence="1">
    <location>
        <begin position="99"/>
        <end position="165"/>
    </location>
</feature>
<dbReference type="AlphaFoldDB" id="A0A194XKJ4"/>
<accession>A0A194XKJ4</accession>
<dbReference type="GeneID" id="28824213"/>
<evidence type="ECO:0000256" key="1">
    <source>
        <dbReference type="SAM" id="MobiDB-lite"/>
    </source>
</evidence>
<dbReference type="InParanoid" id="A0A194XKJ4"/>
<keyword evidence="3" id="KW-1185">Reference proteome</keyword>
<dbReference type="RefSeq" id="XP_018074984.1">
    <property type="nucleotide sequence ID" value="XM_018214487.1"/>
</dbReference>
<organism evidence="2 3">
    <name type="scientific">Mollisia scopiformis</name>
    <name type="common">Conifer needle endophyte fungus</name>
    <name type="synonym">Phialocephala scopiformis</name>
    <dbReference type="NCBI Taxonomy" id="149040"/>
    <lineage>
        <taxon>Eukaryota</taxon>
        <taxon>Fungi</taxon>
        <taxon>Dikarya</taxon>
        <taxon>Ascomycota</taxon>
        <taxon>Pezizomycotina</taxon>
        <taxon>Leotiomycetes</taxon>
        <taxon>Helotiales</taxon>
        <taxon>Mollisiaceae</taxon>
        <taxon>Mollisia</taxon>
    </lineage>
</organism>
<feature type="compositionally biased region" description="Basic residues" evidence="1">
    <location>
        <begin position="124"/>
        <end position="140"/>
    </location>
</feature>
<sequence length="223" mass="25664">MPLSLSWLACTKVSMTWSARPIWSRKRSFNSARALHDLPLERAQCPRCSREFQEMSAAQIPLDLHTIHRSKSSMAVQTHQKSQRRGRFDIYSRWRRRRNLRSSTPEHDEHRQNSNLEQGDVKKARQAARHSHTLARRRAPTRGSSPLLSSRHMSTNPSSRADPTRCPCSLGVAADPYIWDLTPVFDNASHPSLQRFSGSWKIPTASRTSKQFPIELLHSHKRV</sequence>
<gene>
    <name evidence="2" type="ORF">LY89DRAFT_682337</name>
</gene>
<name>A0A194XKJ4_MOLSC</name>
<dbReference type="KEGG" id="psco:LY89DRAFT_682337"/>
<reference evidence="2 3" key="1">
    <citation type="submission" date="2015-10" db="EMBL/GenBank/DDBJ databases">
        <title>Full genome of DAOMC 229536 Phialocephala scopiformis, a fungal endophyte of spruce producing the potent anti-insectan compound rugulosin.</title>
        <authorList>
            <consortium name="DOE Joint Genome Institute"/>
            <person name="Walker A.K."/>
            <person name="Frasz S.L."/>
            <person name="Seifert K.A."/>
            <person name="Miller J.D."/>
            <person name="Mondo S.J."/>
            <person name="Labutti K."/>
            <person name="Lipzen A."/>
            <person name="Dockter R."/>
            <person name="Kennedy M."/>
            <person name="Grigoriev I.V."/>
            <person name="Spatafora J.W."/>
        </authorList>
    </citation>
    <scope>NUCLEOTIDE SEQUENCE [LARGE SCALE GENOMIC DNA]</scope>
    <source>
        <strain evidence="2 3">CBS 120377</strain>
    </source>
</reference>
<protein>
    <submittedName>
        <fullName evidence="2">Uncharacterized protein</fullName>
    </submittedName>
</protein>
<dbReference type="Proteomes" id="UP000070700">
    <property type="component" value="Unassembled WGS sequence"/>
</dbReference>
<proteinExistence type="predicted"/>
<dbReference type="EMBL" id="KQ947409">
    <property type="protein sequence ID" value="KUJ20629.1"/>
    <property type="molecule type" value="Genomic_DNA"/>
</dbReference>
<evidence type="ECO:0000313" key="2">
    <source>
        <dbReference type="EMBL" id="KUJ20629.1"/>
    </source>
</evidence>
<evidence type="ECO:0000313" key="3">
    <source>
        <dbReference type="Proteomes" id="UP000070700"/>
    </source>
</evidence>